<comment type="caution">
    <text evidence="1">The sequence shown here is derived from an EMBL/GenBank/DDBJ whole genome shotgun (WGS) entry which is preliminary data.</text>
</comment>
<sequence length="75" mass="8257">MCLNFVILETGYDRSPENCEKSVVSSTSGTYLVALPNITLVMDEDVTPGTKSANLCQVQHFCTPPAYHMHSICFT</sequence>
<evidence type="ECO:0000313" key="1">
    <source>
        <dbReference type="EMBL" id="KAK9717830.1"/>
    </source>
</evidence>
<gene>
    <name evidence="1" type="ORF">QE152_g23564</name>
</gene>
<protein>
    <submittedName>
        <fullName evidence="1">Uncharacterized protein</fullName>
    </submittedName>
</protein>
<proteinExistence type="predicted"/>
<dbReference type="Proteomes" id="UP001458880">
    <property type="component" value="Unassembled WGS sequence"/>
</dbReference>
<name>A0AAW1KI45_POPJA</name>
<dbReference type="EMBL" id="JASPKY010000236">
    <property type="protein sequence ID" value="KAK9717830.1"/>
    <property type="molecule type" value="Genomic_DNA"/>
</dbReference>
<organism evidence="1 2">
    <name type="scientific">Popillia japonica</name>
    <name type="common">Japanese beetle</name>
    <dbReference type="NCBI Taxonomy" id="7064"/>
    <lineage>
        <taxon>Eukaryota</taxon>
        <taxon>Metazoa</taxon>
        <taxon>Ecdysozoa</taxon>
        <taxon>Arthropoda</taxon>
        <taxon>Hexapoda</taxon>
        <taxon>Insecta</taxon>
        <taxon>Pterygota</taxon>
        <taxon>Neoptera</taxon>
        <taxon>Endopterygota</taxon>
        <taxon>Coleoptera</taxon>
        <taxon>Polyphaga</taxon>
        <taxon>Scarabaeiformia</taxon>
        <taxon>Scarabaeidae</taxon>
        <taxon>Rutelinae</taxon>
        <taxon>Popillia</taxon>
    </lineage>
</organism>
<reference evidence="1 2" key="1">
    <citation type="journal article" date="2024" name="BMC Genomics">
        <title>De novo assembly and annotation of Popillia japonica's genome with initial clues to its potential as an invasive pest.</title>
        <authorList>
            <person name="Cucini C."/>
            <person name="Boschi S."/>
            <person name="Funari R."/>
            <person name="Cardaioli E."/>
            <person name="Iannotti N."/>
            <person name="Marturano G."/>
            <person name="Paoli F."/>
            <person name="Bruttini M."/>
            <person name="Carapelli A."/>
            <person name="Frati F."/>
            <person name="Nardi F."/>
        </authorList>
    </citation>
    <scope>NUCLEOTIDE SEQUENCE [LARGE SCALE GENOMIC DNA]</scope>
    <source>
        <strain evidence="1">DMR45628</strain>
    </source>
</reference>
<evidence type="ECO:0000313" key="2">
    <source>
        <dbReference type="Proteomes" id="UP001458880"/>
    </source>
</evidence>
<dbReference type="AlphaFoldDB" id="A0AAW1KI45"/>
<keyword evidence="2" id="KW-1185">Reference proteome</keyword>
<accession>A0AAW1KI45</accession>